<reference evidence="4" key="1">
    <citation type="journal article" date="2019" name="Int. J. Syst. Evol. Microbiol.">
        <title>The Global Catalogue of Microorganisms (GCM) 10K type strain sequencing project: providing services to taxonomists for standard genome sequencing and annotation.</title>
        <authorList>
            <consortium name="The Broad Institute Genomics Platform"/>
            <consortium name="The Broad Institute Genome Sequencing Center for Infectious Disease"/>
            <person name="Wu L."/>
            <person name="Ma J."/>
        </authorList>
    </citation>
    <scope>NUCLEOTIDE SEQUENCE [LARGE SCALE GENOMIC DNA]</scope>
    <source>
        <strain evidence="4">CGMCC 1.12477</strain>
    </source>
</reference>
<dbReference type="RefSeq" id="WP_343916313.1">
    <property type="nucleotide sequence ID" value="NZ_BAAAJT010000002.1"/>
</dbReference>
<dbReference type="SMART" id="SM00065">
    <property type="entry name" value="GAF"/>
    <property type="match status" value="1"/>
</dbReference>
<dbReference type="InterPro" id="IPR051448">
    <property type="entry name" value="CdaR-like_regulators"/>
</dbReference>
<organism evidence="3 4">
    <name type="scientific">Nocardioides aestuarii</name>
    <dbReference type="NCBI Taxonomy" id="252231"/>
    <lineage>
        <taxon>Bacteria</taxon>
        <taxon>Bacillati</taxon>
        <taxon>Actinomycetota</taxon>
        <taxon>Actinomycetes</taxon>
        <taxon>Propionibacteriales</taxon>
        <taxon>Nocardioidaceae</taxon>
        <taxon>Nocardioides</taxon>
    </lineage>
</organism>
<dbReference type="PANTHER" id="PTHR33744:SF1">
    <property type="entry name" value="DNA-BINDING TRANSCRIPTIONAL ACTIVATOR ADER"/>
    <property type="match status" value="1"/>
</dbReference>
<dbReference type="InterPro" id="IPR042070">
    <property type="entry name" value="PucR_C-HTH_sf"/>
</dbReference>
<sequence length="610" mass="64578">MADTFLDLLYGEAPRAAYDELLADAEAGGLTDDELTALREQRDVALRIRELLARRQAREAELRALYETASDLTAIRDVDAILSAIARRARQLLNADMTYLSLNDEADGASYMKVTEGALTPEFRRLRLPLGTGLLGLVAQTGAPYFTEDYQADPRFVHQEFIDDAVAGEKIRAILGVPLMLDGRVIGALLAVHRTVRPFPPSEVSLLTSFAAHAAVALENAQLFADLDAAHRTMTEHTQAVENAAVAHDRLTDLLVAGGGVEEVAGVLSEVLGGDLAIHDPDTTLLAGTPVDEDWAPVVAEALSSGRSVRAGDAYVATAQAGPEHVATLVLRTAAELPQPQRRTLERGALVTALVILFARTVAETEDRLGGELLGDLLDARAEALPALRERARRRQVSLDGPLVLAVAEVSGLPRFAAGRAVARLAGEHRGLAGDHRGRPVLLVPGDDPVAVGESLATAVASAGGVATVGVTGAGVESLAAAHDEARRCLDTLLTLERHGEVSDPAGLGLARLLLGENGPEQLAAYVGTTLGPVLSYDAARGTALRETLDAWFATGGRVKETAARLHVHPNTVSQRLDRVGELLGAGWRDPGRALDLQLALRVHKLRGTS</sequence>
<evidence type="ECO:0000313" key="4">
    <source>
        <dbReference type="Proteomes" id="UP001597351"/>
    </source>
</evidence>
<protein>
    <submittedName>
        <fullName evidence="3">Helix-turn-helix domain-containing protein</fullName>
    </submittedName>
</protein>
<comment type="caution">
    <text evidence="3">The sequence shown here is derived from an EMBL/GenBank/DDBJ whole genome shotgun (WGS) entry which is preliminary data.</text>
</comment>
<name>A0ABW4TKX1_9ACTN</name>
<dbReference type="Gene3D" id="3.30.450.40">
    <property type="match status" value="1"/>
</dbReference>
<dbReference type="Pfam" id="PF01590">
    <property type="entry name" value="GAF"/>
    <property type="match status" value="1"/>
</dbReference>
<dbReference type="Gene3D" id="1.10.10.2840">
    <property type="entry name" value="PucR C-terminal helix-turn-helix domain"/>
    <property type="match status" value="1"/>
</dbReference>
<proteinExistence type="inferred from homology"/>
<dbReference type="InterPro" id="IPR041522">
    <property type="entry name" value="CdaR_GGDEF"/>
</dbReference>
<evidence type="ECO:0000313" key="3">
    <source>
        <dbReference type="EMBL" id="MFD1946294.1"/>
    </source>
</evidence>
<dbReference type="Proteomes" id="UP001597351">
    <property type="component" value="Unassembled WGS sequence"/>
</dbReference>
<dbReference type="InterPro" id="IPR003018">
    <property type="entry name" value="GAF"/>
</dbReference>
<dbReference type="EMBL" id="JBHUGD010000003">
    <property type="protein sequence ID" value="MFD1946294.1"/>
    <property type="molecule type" value="Genomic_DNA"/>
</dbReference>
<dbReference type="SUPFAM" id="SSF55781">
    <property type="entry name" value="GAF domain-like"/>
    <property type="match status" value="1"/>
</dbReference>
<evidence type="ECO:0000256" key="1">
    <source>
        <dbReference type="ARBA" id="ARBA00006754"/>
    </source>
</evidence>
<evidence type="ECO:0000259" key="2">
    <source>
        <dbReference type="SMART" id="SM00065"/>
    </source>
</evidence>
<gene>
    <name evidence="3" type="ORF">ACFSDE_05780</name>
</gene>
<dbReference type="Pfam" id="PF17853">
    <property type="entry name" value="GGDEF_2"/>
    <property type="match status" value="1"/>
</dbReference>
<accession>A0ABW4TKX1</accession>
<dbReference type="PANTHER" id="PTHR33744">
    <property type="entry name" value="CARBOHYDRATE DIACID REGULATOR"/>
    <property type="match status" value="1"/>
</dbReference>
<keyword evidence="4" id="KW-1185">Reference proteome</keyword>
<dbReference type="InterPro" id="IPR029016">
    <property type="entry name" value="GAF-like_dom_sf"/>
</dbReference>
<comment type="similarity">
    <text evidence="1">Belongs to the CdaR family.</text>
</comment>
<dbReference type="Pfam" id="PF13556">
    <property type="entry name" value="HTH_30"/>
    <property type="match status" value="1"/>
</dbReference>
<dbReference type="InterPro" id="IPR025736">
    <property type="entry name" value="PucR_C-HTH_dom"/>
</dbReference>
<feature type="domain" description="GAF" evidence="2">
    <location>
        <begin position="77"/>
        <end position="228"/>
    </location>
</feature>